<protein>
    <submittedName>
        <fullName evidence="2">Uncharacterized protein</fullName>
    </submittedName>
</protein>
<keyword evidence="3" id="KW-1185">Reference proteome</keyword>
<feature type="compositionally biased region" description="Polar residues" evidence="1">
    <location>
        <begin position="173"/>
        <end position="192"/>
    </location>
</feature>
<evidence type="ECO:0000256" key="1">
    <source>
        <dbReference type="SAM" id="MobiDB-lite"/>
    </source>
</evidence>
<feature type="compositionally biased region" description="Basic and acidic residues" evidence="1">
    <location>
        <begin position="503"/>
        <end position="520"/>
    </location>
</feature>
<feature type="region of interest" description="Disordered" evidence="1">
    <location>
        <begin position="171"/>
        <end position="225"/>
    </location>
</feature>
<evidence type="ECO:0000313" key="2">
    <source>
        <dbReference type="EMBL" id="KAF2998008.1"/>
    </source>
</evidence>
<evidence type="ECO:0000313" key="3">
    <source>
        <dbReference type="Proteomes" id="UP000801428"/>
    </source>
</evidence>
<dbReference type="EMBL" id="SWKU01000021">
    <property type="protein sequence ID" value="KAF2998008.1"/>
    <property type="molecule type" value="Genomic_DNA"/>
</dbReference>
<gene>
    <name evidence="2" type="ORF">E8E13_007370</name>
</gene>
<reference evidence="2" key="1">
    <citation type="submission" date="2019-04" db="EMBL/GenBank/DDBJ databases">
        <title>Sequencing of skin fungus with MAO and IRED activity.</title>
        <authorList>
            <person name="Marsaioli A.J."/>
            <person name="Bonatto J.M.C."/>
            <person name="Reis Junior O."/>
        </authorList>
    </citation>
    <scope>NUCLEOTIDE SEQUENCE</scope>
    <source>
        <strain evidence="2">30M1</strain>
    </source>
</reference>
<sequence length="536" mass="58541">MVSSSDRERSPETPNTPLPAGSDESVEAENAKTPSSQACNYEKDTSCRCERHSDIISRLSRACLDSLQRILRNSEQQVLPKRDLNVLRRVISAFILWDDGYGAQSGALDDKLRRPTHLHSTTLSLLRSLCKSVHSGLAKSISWTPESDETVALQTVCAALDDETGLILREARQSSPNSTNGRCIADHNSNNAERNEDECSNTDTDDDSDSDDEADFEDTPSGDHDTTTWFTSFVADIVLYTTCLSQLGNALESSALQLIPKAGVKSIKIGNDQEPANLGSTGEVICVESSSIAKVDEDGSTLLPSAKLHTSKFVRESIVEESGQKNETVPELCDVVTMEPRETVPDVDAQILYAPRYDHSDDLSSYVPPYPDLPSGFADDLFTPHFEDDLVTPSLADDLITPSVSCNSNSVSEDQAEVEKHFHENYRPFGFDALGNSNEVPYYNFAFGGGPWDVHEPTFLSESEGYAYFFGPGIDAAERVSQTPGKQGCSSNIASRQHATHHTGPDSPERAEEGSLTKKVCDEQGLKPTLCKKDSI</sequence>
<accession>A0A9P4W822</accession>
<name>A0A9P4W822_CURKU</name>
<feature type="compositionally biased region" description="Basic and acidic residues" evidence="1">
    <location>
        <begin position="1"/>
        <end position="11"/>
    </location>
</feature>
<comment type="caution">
    <text evidence="2">The sequence shown here is derived from an EMBL/GenBank/DDBJ whole genome shotgun (WGS) entry which is preliminary data.</text>
</comment>
<feature type="compositionally biased region" description="Acidic residues" evidence="1">
    <location>
        <begin position="195"/>
        <end position="220"/>
    </location>
</feature>
<feature type="region of interest" description="Disordered" evidence="1">
    <location>
        <begin position="480"/>
        <end position="520"/>
    </location>
</feature>
<proteinExistence type="predicted"/>
<dbReference type="AlphaFoldDB" id="A0A9P4W822"/>
<dbReference type="Proteomes" id="UP000801428">
    <property type="component" value="Unassembled WGS sequence"/>
</dbReference>
<organism evidence="2 3">
    <name type="scientific">Curvularia kusanoi</name>
    <name type="common">Cochliobolus kusanoi</name>
    <dbReference type="NCBI Taxonomy" id="90978"/>
    <lineage>
        <taxon>Eukaryota</taxon>
        <taxon>Fungi</taxon>
        <taxon>Dikarya</taxon>
        <taxon>Ascomycota</taxon>
        <taxon>Pezizomycotina</taxon>
        <taxon>Dothideomycetes</taxon>
        <taxon>Pleosporomycetidae</taxon>
        <taxon>Pleosporales</taxon>
        <taxon>Pleosporineae</taxon>
        <taxon>Pleosporaceae</taxon>
        <taxon>Curvularia</taxon>
    </lineage>
</organism>
<feature type="compositionally biased region" description="Polar residues" evidence="1">
    <location>
        <begin position="480"/>
        <end position="497"/>
    </location>
</feature>
<feature type="region of interest" description="Disordered" evidence="1">
    <location>
        <begin position="1"/>
        <end position="39"/>
    </location>
</feature>